<organism evidence="2 3">
    <name type="scientific">Daucus carota subsp. sativus</name>
    <name type="common">Carrot</name>
    <dbReference type="NCBI Taxonomy" id="79200"/>
    <lineage>
        <taxon>Eukaryota</taxon>
        <taxon>Viridiplantae</taxon>
        <taxon>Streptophyta</taxon>
        <taxon>Embryophyta</taxon>
        <taxon>Tracheophyta</taxon>
        <taxon>Spermatophyta</taxon>
        <taxon>Magnoliopsida</taxon>
        <taxon>eudicotyledons</taxon>
        <taxon>Gunneridae</taxon>
        <taxon>Pentapetalae</taxon>
        <taxon>asterids</taxon>
        <taxon>campanulids</taxon>
        <taxon>Apiales</taxon>
        <taxon>Apiaceae</taxon>
        <taxon>Apioideae</taxon>
        <taxon>Scandiceae</taxon>
        <taxon>Daucinae</taxon>
        <taxon>Daucus</taxon>
        <taxon>Daucus sect. Daucus</taxon>
    </lineage>
</organism>
<dbReference type="Gramene" id="KZN08546">
    <property type="protein sequence ID" value="KZN08546"/>
    <property type="gene ID" value="DCAR_001076"/>
</dbReference>
<comment type="similarity">
    <text evidence="1">Belongs to the ARG7 family.</text>
</comment>
<dbReference type="InterPro" id="IPR003676">
    <property type="entry name" value="SAUR_fam"/>
</dbReference>
<name>A0A162A7C0_DAUCS</name>
<evidence type="ECO:0000313" key="2">
    <source>
        <dbReference type="EMBL" id="WOG81944.1"/>
    </source>
</evidence>
<dbReference type="PANTHER" id="PTHR31374">
    <property type="entry name" value="AUXIN-INDUCED PROTEIN-LIKE-RELATED"/>
    <property type="match status" value="1"/>
</dbReference>
<dbReference type="AlphaFoldDB" id="A0A162A7C0"/>
<accession>A0A162A7C0</accession>
<protein>
    <submittedName>
        <fullName evidence="2">Uncharacterized protein</fullName>
    </submittedName>
</protein>
<gene>
    <name evidence="2" type="ORF">DCAR_0101102</name>
</gene>
<dbReference type="OMA" id="FDSHNSI"/>
<proteinExistence type="inferred from homology"/>
<dbReference type="EMBL" id="CP093343">
    <property type="protein sequence ID" value="WOG81944.1"/>
    <property type="molecule type" value="Genomic_DNA"/>
</dbReference>
<reference evidence="2" key="2">
    <citation type="submission" date="2022-03" db="EMBL/GenBank/DDBJ databases">
        <title>Draft title - Genomic analysis of global carrot germplasm unveils the trajectory of domestication and the origin of high carotenoid orange carrot.</title>
        <authorList>
            <person name="Iorizzo M."/>
            <person name="Ellison S."/>
            <person name="Senalik D."/>
            <person name="Macko-Podgorni A."/>
            <person name="Grzebelus D."/>
            <person name="Bostan H."/>
            <person name="Rolling W."/>
            <person name="Curaba J."/>
            <person name="Simon P."/>
        </authorList>
    </citation>
    <scope>NUCLEOTIDE SEQUENCE</scope>
    <source>
        <tissue evidence="2">Leaf</tissue>
    </source>
</reference>
<evidence type="ECO:0000313" key="3">
    <source>
        <dbReference type="Proteomes" id="UP000077755"/>
    </source>
</evidence>
<keyword evidence="3" id="KW-1185">Reference proteome</keyword>
<evidence type="ECO:0000256" key="1">
    <source>
        <dbReference type="ARBA" id="ARBA00006974"/>
    </source>
</evidence>
<dbReference type="Pfam" id="PF02519">
    <property type="entry name" value="Auxin_inducible"/>
    <property type="match status" value="1"/>
</dbReference>
<dbReference type="GO" id="GO:0009733">
    <property type="term" value="P:response to auxin"/>
    <property type="evidence" value="ECO:0007669"/>
    <property type="project" value="InterPro"/>
</dbReference>
<dbReference type="PANTHER" id="PTHR31374:SF281">
    <property type="entry name" value="INDOLE-3-ACETIC ACID-INDUCED PROTEIN ARG7-LIKE"/>
    <property type="match status" value="1"/>
</dbReference>
<sequence length="79" mass="8916">MPKKVEAEGRKRAPKGHFVVYVGSEMTRFVVPISYLKNPLLQELLHKAAEDYGYDHQSPIVLPCDESSFRGLVSSLAKR</sequence>
<reference evidence="2" key="1">
    <citation type="journal article" date="2016" name="Nat. Genet.">
        <title>A high-quality carrot genome assembly provides new insights into carotenoid accumulation and asterid genome evolution.</title>
        <authorList>
            <person name="Iorizzo M."/>
            <person name="Ellison S."/>
            <person name="Senalik D."/>
            <person name="Zeng P."/>
            <person name="Satapoomin P."/>
            <person name="Huang J."/>
            <person name="Bowman M."/>
            <person name="Iovene M."/>
            <person name="Sanseverino W."/>
            <person name="Cavagnaro P."/>
            <person name="Yildiz M."/>
            <person name="Macko-Podgorni A."/>
            <person name="Moranska E."/>
            <person name="Grzebelus E."/>
            <person name="Grzebelus D."/>
            <person name="Ashrafi H."/>
            <person name="Zheng Z."/>
            <person name="Cheng S."/>
            <person name="Spooner D."/>
            <person name="Van Deynze A."/>
            <person name="Simon P."/>
        </authorList>
    </citation>
    <scope>NUCLEOTIDE SEQUENCE</scope>
    <source>
        <tissue evidence="2">Leaf</tissue>
    </source>
</reference>
<dbReference type="Proteomes" id="UP000077755">
    <property type="component" value="Chromosome 1"/>
</dbReference>